<evidence type="ECO:0000256" key="3">
    <source>
        <dbReference type="ARBA" id="ARBA00022723"/>
    </source>
</evidence>
<proteinExistence type="inferred from homology"/>
<evidence type="ECO:0000313" key="9">
    <source>
        <dbReference type="Proteomes" id="UP000541426"/>
    </source>
</evidence>
<dbReference type="PIRSF" id="PIRSF015582">
    <property type="entry name" value="Cit_lyase_B"/>
    <property type="match status" value="1"/>
</dbReference>
<sequence length="282" mass="30617">MDLETRPYRSVLYIPASKERALEKARGLTIDAIIFDLEDAVAPEEKVAARTTLAEALKRSYGQRARIVRINALESEWGVEDAKAVSEMDCDAILLPKVDSPAHLDALAEITDKPLWAMMETPMGMLNAKEIAAHPRLEGMVMGTNDLAKELNARFRADRLPMMTGLGLCVLAAKAFGKVIVDGVYNAFKDDDGLQTECSQGRDMGMDGKTLIHPAQVEITNAAFAPDETEINLARRQIEAFEEAKAAGQGVAVVDGKIVENLHVDTARKTLARAEAIAALAS</sequence>
<feature type="binding site" evidence="5">
    <location>
        <position position="120"/>
    </location>
    <ligand>
        <name>substrate</name>
    </ligand>
</feature>
<dbReference type="InterPro" id="IPR015813">
    <property type="entry name" value="Pyrv/PenolPyrv_kinase-like_dom"/>
</dbReference>
<comment type="caution">
    <text evidence="8">The sequence shown here is derived from an EMBL/GenBank/DDBJ whole genome shotgun (WGS) entry which is preliminary data.</text>
</comment>
<keyword evidence="3 6" id="KW-0479">Metal-binding</keyword>
<dbReference type="AlphaFoldDB" id="A0A7W6DMX2"/>
<dbReference type="Proteomes" id="UP000541426">
    <property type="component" value="Unassembled WGS sequence"/>
</dbReference>
<feature type="binding site" evidence="5">
    <location>
        <position position="69"/>
    </location>
    <ligand>
        <name>substrate</name>
    </ligand>
</feature>
<dbReference type="EMBL" id="JACIEJ010000005">
    <property type="protein sequence ID" value="MBB3985988.1"/>
    <property type="molecule type" value="Genomic_DNA"/>
</dbReference>
<evidence type="ECO:0000256" key="5">
    <source>
        <dbReference type="PIRSR" id="PIRSR015582-1"/>
    </source>
</evidence>
<protein>
    <submittedName>
        <fullName evidence="8">(3S)-malyl-CoA thioesterase</fullName>
        <ecNumber evidence="8">3.1.2.30</ecNumber>
    </submittedName>
</protein>
<dbReference type="Pfam" id="PF03328">
    <property type="entry name" value="HpcH_HpaI"/>
    <property type="match status" value="1"/>
</dbReference>
<gene>
    <name evidence="8" type="ORF">GGQ68_002326</name>
</gene>
<evidence type="ECO:0000313" key="8">
    <source>
        <dbReference type="EMBL" id="MBB3985988.1"/>
    </source>
</evidence>
<reference evidence="8 9" key="1">
    <citation type="submission" date="2020-08" db="EMBL/GenBank/DDBJ databases">
        <title>Genomic Encyclopedia of Type Strains, Phase IV (KMG-IV): sequencing the most valuable type-strain genomes for metagenomic binning, comparative biology and taxonomic classification.</title>
        <authorList>
            <person name="Goeker M."/>
        </authorList>
    </citation>
    <scope>NUCLEOTIDE SEQUENCE [LARGE SCALE GENOMIC DNA]</scope>
    <source>
        <strain evidence="8 9">DSM 102235</strain>
    </source>
</reference>
<feature type="binding site" evidence="6">
    <location>
        <position position="120"/>
    </location>
    <ligand>
        <name>Mg(2+)</name>
        <dbReference type="ChEBI" id="CHEBI:18420"/>
    </ligand>
</feature>
<dbReference type="SUPFAM" id="SSF51621">
    <property type="entry name" value="Phosphoenolpyruvate/pyruvate domain"/>
    <property type="match status" value="1"/>
</dbReference>
<dbReference type="InterPro" id="IPR011206">
    <property type="entry name" value="Citrate_lyase_beta/mcl1/mcl2"/>
</dbReference>
<comment type="similarity">
    <text evidence="2">Belongs to the HpcH/HpaI aldolase family.</text>
</comment>
<dbReference type="InterPro" id="IPR005000">
    <property type="entry name" value="Aldolase/citrate-lyase_domain"/>
</dbReference>
<keyword evidence="4 6" id="KW-0460">Magnesium</keyword>
<dbReference type="PANTHER" id="PTHR32308">
    <property type="entry name" value="LYASE BETA SUBUNIT, PUTATIVE (AFU_ORTHOLOGUE AFUA_4G13030)-RELATED"/>
    <property type="match status" value="1"/>
</dbReference>
<comment type="cofactor">
    <cofactor evidence="1">
        <name>Mg(2+)</name>
        <dbReference type="ChEBI" id="CHEBI:18420"/>
    </cofactor>
</comment>
<feature type="binding site" evidence="6">
    <location>
        <position position="146"/>
    </location>
    <ligand>
        <name>Mg(2+)</name>
        <dbReference type="ChEBI" id="CHEBI:18420"/>
    </ligand>
</feature>
<dbReference type="Gene3D" id="3.20.20.60">
    <property type="entry name" value="Phosphoenolpyruvate-binding domains"/>
    <property type="match status" value="1"/>
</dbReference>
<name>A0A7W6DMX2_9RHOB</name>
<evidence type="ECO:0000256" key="2">
    <source>
        <dbReference type="ARBA" id="ARBA00005568"/>
    </source>
</evidence>
<dbReference type="InterPro" id="IPR040442">
    <property type="entry name" value="Pyrv_kinase-like_dom_sf"/>
</dbReference>
<dbReference type="PANTHER" id="PTHR32308:SF10">
    <property type="entry name" value="CITRATE LYASE SUBUNIT BETA"/>
    <property type="match status" value="1"/>
</dbReference>
<dbReference type="EC" id="3.1.2.30" evidence="8"/>
<dbReference type="GO" id="GO:0016787">
    <property type="term" value="F:hydrolase activity"/>
    <property type="evidence" value="ECO:0007669"/>
    <property type="project" value="UniProtKB-KW"/>
</dbReference>
<accession>A0A7W6DMX2</accession>
<evidence type="ECO:0000256" key="1">
    <source>
        <dbReference type="ARBA" id="ARBA00001946"/>
    </source>
</evidence>
<evidence type="ECO:0000259" key="7">
    <source>
        <dbReference type="Pfam" id="PF03328"/>
    </source>
</evidence>
<organism evidence="8 9">
    <name type="scientific">Sagittula marina</name>
    <dbReference type="NCBI Taxonomy" id="943940"/>
    <lineage>
        <taxon>Bacteria</taxon>
        <taxon>Pseudomonadati</taxon>
        <taxon>Pseudomonadota</taxon>
        <taxon>Alphaproteobacteria</taxon>
        <taxon>Rhodobacterales</taxon>
        <taxon>Roseobacteraceae</taxon>
        <taxon>Sagittula</taxon>
    </lineage>
</organism>
<keyword evidence="9" id="KW-1185">Reference proteome</keyword>
<dbReference type="GO" id="GO:0000287">
    <property type="term" value="F:magnesium ion binding"/>
    <property type="evidence" value="ECO:0007669"/>
    <property type="project" value="TreeGrafter"/>
</dbReference>
<feature type="domain" description="HpcH/HpaI aldolase/citrate lyase" evidence="7">
    <location>
        <begin position="9"/>
        <end position="214"/>
    </location>
</feature>
<evidence type="ECO:0000256" key="6">
    <source>
        <dbReference type="PIRSR" id="PIRSR015582-2"/>
    </source>
</evidence>
<evidence type="ECO:0000256" key="4">
    <source>
        <dbReference type="ARBA" id="ARBA00022842"/>
    </source>
</evidence>
<dbReference type="RefSeq" id="WP_183966023.1">
    <property type="nucleotide sequence ID" value="NZ_BAABBZ010000007.1"/>
</dbReference>
<keyword evidence="8" id="KW-0378">Hydrolase</keyword>
<dbReference type="GO" id="GO:0006107">
    <property type="term" value="P:oxaloacetate metabolic process"/>
    <property type="evidence" value="ECO:0007669"/>
    <property type="project" value="TreeGrafter"/>
</dbReference>